<dbReference type="PANTHER" id="PTHR46777">
    <property type="entry name" value="WUSCHEL-RELATED HOMEOBOX 13"/>
    <property type="match status" value="1"/>
</dbReference>
<dbReference type="CDD" id="cd00086">
    <property type="entry name" value="homeodomain"/>
    <property type="match status" value="1"/>
</dbReference>
<protein>
    <recommendedName>
        <fullName evidence="4">Homeobox domain-containing protein</fullName>
    </recommendedName>
</protein>
<reference evidence="5 6" key="1">
    <citation type="journal article" date="2021" name="Commun. Biol.">
        <title>The genome of Shorea leprosula (Dipterocarpaceae) highlights the ecological relevance of drought in aseasonal tropical rainforests.</title>
        <authorList>
            <person name="Ng K.K.S."/>
            <person name="Kobayashi M.J."/>
            <person name="Fawcett J.A."/>
            <person name="Hatakeyama M."/>
            <person name="Paape T."/>
            <person name="Ng C.H."/>
            <person name="Ang C.C."/>
            <person name="Tnah L.H."/>
            <person name="Lee C.T."/>
            <person name="Nishiyama T."/>
            <person name="Sese J."/>
            <person name="O'Brien M.J."/>
            <person name="Copetti D."/>
            <person name="Mohd Noor M.I."/>
            <person name="Ong R.C."/>
            <person name="Putra M."/>
            <person name="Sireger I.Z."/>
            <person name="Indrioko S."/>
            <person name="Kosugi Y."/>
            <person name="Izuno A."/>
            <person name="Isagi Y."/>
            <person name="Lee S.L."/>
            <person name="Shimizu K.K."/>
        </authorList>
    </citation>
    <scope>NUCLEOTIDE SEQUENCE [LARGE SCALE GENOMIC DNA]</scope>
    <source>
        <strain evidence="5">214</strain>
    </source>
</reference>
<evidence type="ECO:0000313" key="5">
    <source>
        <dbReference type="EMBL" id="GKU98172.1"/>
    </source>
</evidence>
<dbReference type="AlphaFoldDB" id="A0AAV5IGF8"/>
<evidence type="ECO:0000256" key="3">
    <source>
        <dbReference type="RuleBase" id="RU000682"/>
    </source>
</evidence>
<gene>
    <name evidence="5" type="ORF">SLEP1_g11206</name>
</gene>
<comment type="subcellular location">
    <subcellularLocation>
        <location evidence="1 2 3">Nucleus</location>
    </subcellularLocation>
</comment>
<evidence type="ECO:0000256" key="2">
    <source>
        <dbReference type="PROSITE-ProRule" id="PRU00108"/>
    </source>
</evidence>
<evidence type="ECO:0000259" key="4">
    <source>
        <dbReference type="PROSITE" id="PS50071"/>
    </source>
</evidence>
<dbReference type="GO" id="GO:0003677">
    <property type="term" value="F:DNA binding"/>
    <property type="evidence" value="ECO:0007669"/>
    <property type="project" value="UniProtKB-UniRule"/>
</dbReference>
<accession>A0AAV5IGF8</accession>
<dbReference type="Gene3D" id="1.10.10.60">
    <property type="entry name" value="Homeodomain-like"/>
    <property type="match status" value="1"/>
</dbReference>
<feature type="domain" description="Homeobox" evidence="4">
    <location>
        <begin position="75"/>
        <end position="140"/>
    </location>
</feature>
<keyword evidence="2 3" id="KW-0238">DNA-binding</keyword>
<sequence length="211" mass="23758">MMEGRNQDTVRGGIVITEEQMELLRKQIAAFVVISEQLAEMYRTINVHQGLYGVMLGNPYCGPEVASSAGHPVIQISVRQRWNPTPKQLQILETIYEQGQGTPSKHTIKEITAQLIQFGQVTESNVYNWFQNRRARSKKKQFALAAKSEGDTGVLSTKEKMMEPENIKNLAESAENSTFEDSEPEIGMLIGETEGPQSYSSYNLVDQLRFL</sequence>
<dbReference type="InterPro" id="IPR044559">
    <property type="entry name" value="WOX13-like"/>
</dbReference>
<evidence type="ECO:0000256" key="1">
    <source>
        <dbReference type="ARBA" id="ARBA00004123"/>
    </source>
</evidence>
<keyword evidence="2 3" id="KW-0539">Nucleus</keyword>
<feature type="DNA-binding region" description="Homeobox" evidence="2">
    <location>
        <begin position="77"/>
        <end position="141"/>
    </location>
</feature>
<dbReference type="PANTHER" id="PTHR46777:SF15">
    <property type="entry name" value="WUSCHEL-RELATED HOMEOBOX 8-LIKE"/>
    <property type="match status" value="1"/>
</dbReference>
<dbReference type="GO" id="GO:0005634">
    <property type="term" value="C:nucleus"/>
    <property type="evidence" value="ECO:0007669"/>
    <property type="project" value="UniProtKB-SubCell"/>
</dbReference>
<name>A0AAV5IGF8_9ROSI</name>
<keyword evidence="2 3" id="KW-0371">Homeobox</keyword>
<dbReference type="SMART" id="SM00389">
    <property type="entry name" value="HOX"/>
    <property type="match status" value="1"/>
</dbReference>
<comment type="caution">
    <text evidence="5">The sequence shown here is derived from an EMBL/GenBank/DDBJ whole genome shotgun (WGS) entry which is preliminary data.</text>
</comment>
<evidence type="ECO:0000313" key="6">
    <source>
        <dbReference type="Proteomes" id="UP001054252"/>
    </source>
</evidence>
<dbReference type="EMBL" id="BPVZ01000012">
    <property type="protein sequence ID" value="GKU98172.1"/>
    <property type="molecule type" value="Genomic_DNA"/>
</dbReference>
<proteinExistence type="predicted"/>
<dbReference type="Proteomes" id="UP001054252">
    <property type="component" value="Unassembled WGS sequence"/>
</dbReference>
<keyword evidence="6" id="KW-1185">Reference proteome</keyword>
<organism evidence="5 6">
    <name type="scientific">Rubroshorea leprosula</name>
    <dbReference type="NCBI Taxonomy" id="152421"/>
    <lineage>
        <taxon>Eukaryota</taxon>
        <taxon>Viridiplantae</taxon>
        <taxon>Streptophyta</taxon>
        <taxon>Embryophyta</taxon>
        <taxon>Tracheophyta</taxon>
        <taxon>Spermatophyta</taxon>
        <taxon>Magnoliopsida</taxon>
        <taxon>eudicotyledons</taxon>
        <taxon>Gunneridae</taxon>
        <taxon>Pentapetalae</taxon>
        <taxon>rosids</taxon>
        <taxon>malvids</taxon>
        <taxon>Malvales</taxon>
        <taxon>Dipterocarpaceae</taxon>
        <taxon>Rubroshorea</taxon>
    </lineage>
</organism>
<dbReference type="InterPro" id="IPR001356">
    <property type="entry name" value="HD"/>
</dbReference>
<dbReference type="PROSITE" id="PS50071">
    <property type="entry name" value="HOMEOBOX_2"/>
    <property type="match status" value="1"/>
</dbReference>
<dbReference type="GO" id="GO:0003700">
    <property type="term" value="F:DNA-binding transcription factor activity"/>
    <property type="evidence" value="ECO:0007669"/>
    <property type="project" value="InterPro"/>
</dbReference>
<dbReference type="InterPro" id="IPR009057">
    <property type="entry name" value="Homeodomain-like_sf"/>
</dbReference>
<dbReference type="Pfam" id="PF00046">
    <property type="entry name" value="Homeodomain"/>
    <property type="match status" value="1"/>
</dbReference>
<dbReference type="SUPFAM" id="SSF46689">
    <property type="entry name" value="Homeodomain-like"/>
    <property type="match status" value="1"/>
</dbReference>